<sequence>MKHPSIIQIRNDSIQTLLMKGEHTANEVINSAIESGEIDESDRQFWEKYNKVDICYFKAVPKPGYSAYYHESSKDVKGAFLATAVMVYW</sequence>
<dbReference type="AlphaFoldDB" id="A0AAN4CBX0"/>
<dbReference type="EMBL" id="ABKSPD020000008">
    <property type="protein sequence ID" value="EKW9776498.1"/>
    <property type="molecule type" value="Genomic_DNA"/>
</dbReference>
<accession>A0AAN4CBX0</accession>
<name>A0AAN4CBX0_PROMI</name>
<evidence type="ECO:0000313" key="2">
    <source>
        <dbReference type="Proteomes" id="UP001171165"/>
    </source>
</evidence>
<gene>
    <name evidence="1" type="ORF">PW210_002327</name>
</gene>
<proteinExistence type="predicted"/>
<dbReference type="RefSeq" id="WP_036976830.1">
    <property type="nucleotide sequence ID" value="NZ_CAXOIF010000004.1"/>
</dbReference>
<protein>
    <submittedName>
        <fullName evidence="1">Uncharacterized protein</fullName>
    </submittedName>
</protein>
<organism evidence="1 2">
    <name type="scientific">Proteus mirabilis</name>
    <dbReference type="NCBI Taxonomy" id="584"/>
    <lineage>
        <taxon>Bacteria</taxon>
        <taxon>Pseudomonadati</taxon>
        <taxon>Pseudomonadota</taxon>
        <taxon>Gammaproteobacteria</taxon>
        <taxon>Enterobacterales</taxon>
        <taxon>Morganellaceae</taxon>
        <taxon>Proteus</taxon>
    </lineage>
</organism>
<evidence type="ECO:0000313" key="1">
    <source>
        <dbReference type="EMBL" id="EKW9776498.1"/>
    </source>
</evidence>
<reference evidence="1" key="1">
    <citation type="submission" date="2023-06" db="EMBL/GenBank/DDBJ databases">
        <authorList>
            <consortium name="Clinical and Environmental Microbiology Branch: Whole genome sequencing antimicrobial resistance pathogens in the healthcare setting"/>
        </authorList>
    </citation>
    <scope>NUCLEOTIDE SEQUENCE</scope>
    <source>
        <strain evidence="1">Microbial</strain>
    </source>
</reference>
<comment type="caution">
    <text evidence="1">The sequence shown here is derived from an EMBL/GenBank/DDBJ whole genome shotgun (WGS) entry which is preliminary data.</text>
</comment>
<dbReference type="Proteomes" id="UP001171165">
    <property type="component" value="Unassembled WGS sequence"/>
</dbReference>